<dbReference type="PANTHER" id="PTHR38099:SF1">
    <property type="entry name" value="LARGE RIBOSOMAL RNA SUBUNIT ACCUMULATION PROTEIN YCED"/>
    <property type="match status" value="1"/>
</dbReference>
<dbReference type="PANTHER" id="PTHR38099">
    <property type="entry name" value="LARGE RIBOSOMAL RNA SUBUNIT ACCUMULATION PROTEIN YCED"/>
    <property type="match status" value="1"/>
</dbReference>
<keyword evidence="4" id="KW-0690">Ribosome biogenesis</keyword>
<dbReference type="Proteomes" id="UP000189339">
    <property type="component" value="Unassembled WGS sequence"/>
</dbReference>
<dbReference type="STRING" id="135739.BTO32_01865"/>
<evidence type="ECO:0000313" key="7">
    <source>
        <dbReference type="EMBL" id="ONF45243.1"/>
    </source>
</evidence>
<gene>
    <name evidence="7" type="ORF">BTO32_01865</name>
</gene>
<dbReference type="Pfam" id="PF02620">
    <property type="entry name" value="YceD"/>
    <property type="match status" value="1"/>
</dbReference>
<protein>
    <recommendedName>
        <fullName evidence="3">Large ribosomal RNA subunit accumulation protein YceD</fullName>
    </recommendedName>
    <alternativeName>
        <fullName evidence="5">23S rRNA accumulation protein YceD</fullName>
    </alternativeName>
</protein>
<dbReference type="EMBL" id="MSCW01000001">
    <property type="protein sequence ID" value="ONF45243.1"/>
    <property type="molecule type" value="Genomic_DNA"/>
</dbReference>
<comment type="caution">
    <text evidence="7">The sequence shown here is derived from an EMBL/GenBank/DDBJ whole genome shotgun (WGS) entry which is preliminary data.</text>
</comment>
<evidence type="ECO:0000256" key="6">
    <source>
        <dbReference type="SAM" id="MobiDB-lite"/>
    </source>
</evidence>
<accession>A0A1V2DX32</accession>
<evidence type="ECO:0000256" key="1">
    <source>
        <dbReference type="ARBA" id="ARBA00002868"/>
    </source>
</evidence>
<comment type="function">
    <text evidence="1">Plays a role in synthesis, processing and/or stability of 23S rRNA.</text>
</comment>
<dbReference type="OrthoDB" id="9786771at2"/>
<dbReference type="GO" id="GO:0005829">
    <property type="term" value="C:cytosol"/>
    <property type="evidence" value="ECO:0007669"/>
    <property type="project" value="TreeGrafter"/>
</dbReference>
<organism evidence="7 8">
    <name type="scientific">Marinobacter lutaoensis</name>
    <dbReference type="NCBI Taxonomy" id="135739"/>
    <lineage>
        <taxon>Bacteria</taxon>
        <taxon>Pseudomonadati</taxon>
        <taxon>Pseudomonadota</taxon>
        <taxon>Gammaproteobacteria</taxon>
        <taxon>Pseudomonadales</taxon>
        <taxon>Marinobacteraceae</taxon>
        <taxon>Marinobacter</taxon>
    </lineage>
</organism>
<evidence type="ECO:0000313" key="8">
    <source>
        <dbReference type="Proteomes" id="UP000189339"/>
    </source>
</evidence>
<comment type="similarity">
    <text evidence="2">Belongs to the DUF177 domain family.</text>
</comment>
<evidence type="ECO:0000256" key="2">
    <source>
        <dbReference type="ARBA" id="ARBA00010740"/>
    </source>
</evidence>
<sequence>MSRSASNAELPRTVDPYRLAEHNSTLEGSVPLGALPRFREAVQGFEDGAVCRVSLSFSMDSERRRIVSGSLEASVNLECQRCMQAMPAVLTSRFTLGVVTSDAQAQQLPKELEPFLTDEFSADLWAMVEDELLLVLPPFPLHERDDCPARADLEAYEPEHSPEAPKKAAGKENPFSVLAELKRTKH</sequence>
<evidence type="ECO:0000256" key="5">
    <source>
        <dbReference type="ARBA" id="ARBA00031841"/>
    </source>
</evidence>
<dbReference type="InterPro" id="IPR003772">
    <property type="entry name" value="YceD"/>
</dbReference>
<evidence type="ECO:0000256" key="3">
    <source>
        <dbReference type="ARBA" id="ARBA00015716"/>
    </source>
</evidence>
<dbReference type="InterPro" id="IPR039255">
    <property type="entry name" value="YceD_bac"/>
</dbReference>
<proteinExistence type="inferred from homology"/>
<feature type="compositionally biased region" description="Basic and acidic residues" evidence="6">
    <location>
        <begin position="150"/>
        <end position="170"/>
    </location>
</feature>
<dbReference type="GO" id="GO:0042254">
    <property type="term" value="P:ribosome biogenesis"/>
    <property type="evidence" value="ECO:0007669"/>
    <property type="project" value="UniProtKB-KW"/>
</dbReference>
<keyword evidence="8" id="KW-1185">Reference proteome</keyword>
<reference evidence="7 8" key="1">
    <citation type="submission" date="2016-12" db="EMBL/GenBank/DDBJ databases">
        <title>Marinobacter lutaoensis whole genome sequencing.</title>
        <authorList>
            <person name="Verma A."/>
            <person name="Krishnamurthi S."/>
        </authorList>
    </citation>
    <scope>NUCLEOTIDE SEQUENCE [LARGE SCALE GENOMIC DNA]</scope>
    <source>
        <strain evidence="7 8">T5054</strain>
    </source>
</reference>
<evidence type="ECO:0000256" key="4">
    <source>
        <dbReference type="ARBA" id="ARBA00022517"/>
    </source>
</evidence>
<feature type="region of interest" description="Disordered" evidence="6">
    <location>
        <begin position="150"/>
        <end position="186"/>
    </location>
</feature>
<name>A0A1V2DX32_9GAMM</name>
<dbReference type="AlphaFoldDB" id="A0A1V2DX32"/>